<comment type="caution">
    <text evidence="1">The sequence shown here is derived from an EMBL/GenBank/DDBJ whole genome shotgun (WGS) entry which is preliminary data.</text>
</comment>
<protein>
    <submittedName>
        <fullName evidence="1">Uncharacterized protein</fullName>
    </submittedName>
</protein>
<proteinExistence type="predicted"/>
<name>A0A420IN01_9PEZI</name>
<evidence type="ECO:0000313" key="2">
    <source>
        <dbReference type="Proteomes" id="UP000285405"/>
    </source>
</evidence>
<accession>A0A420IN01</accession>
<reference evidence="1 2" key="1">
    <citation type="journal article" date="2018" name="BMC Genomics">
        <title>Comparative genome analyses reveal sequence features reflecting distinct modes of host-adaptation between dicot and monocot powdery mildew.</title>
        <authorList>
            <person name="Wu Y."/>
            <person name="Ma X."/>
            <person name="Pan Z."/>
            <person name="Kale S.D."/>
            <person name="Song Y."/>
            <person name="King H."/>
            <person name="Zhang Q."/>
            <person name="Presley C."/>
            <person name="Deng X."/>
            <person name="Wei C.I."/>
            <person name="Xiao S."/>
        </authorList>
    </citation>
    <scope>NUCLEOTIDE SEQUENCE [LARGE SCALE GENOMIC DNA]</scope>
    <source>
        <strain evidence="1">UCSC1</strain>
    </source>
</reference>
<organism evidence="1 2">
    <name type="scientific">Golovinomyces cichoracearum</name>
    <dbReference type="NCBI Taxonomy" id="62708"/>
    <lineage>
        <taxon>Eukaryota</taxon>
        <taxon>Fungi</taxon>
        <taxon>Dikarya</taxon>
        <taxon>Ascomycota</taxon>
        <taxon>Pezizomycotina</taxon>
        <taxon>Leotiomycetes</taxon>
        <taxon>Erysiphales</taxon>
        <taxon>Erysiphaceae</taxon>
        <taxon>Golovinomyces</taxon>
    </lineage>
</organism>
<evidence type="ECO:0000313" key="1">
    <source>
        <dbReference type="EMBL" id="RKF75936.1"/>
    </source>
</evidence>
<dbReference type="AlphaFoldDB" id="A0A420IN01"/>
<dbReference type="EMBL" id="MCBR01007547">
    <property type="protein sequence ID" value="RKF75936.1"/>
    <property type="molecule type" value="Genomic_DNA"/>
</dbReference>
<gene>
    <name evidence="1" type="ORF">GcC1_075001</name>
</gene>
<dbReference type="Proteomes" id="UP000285405">
    <property type="component" value="Unassembled WGS sequence"/>
</dbReference>
<sequence length="77" mass="8735">MSVAHSEMPRNDINARKVSVFETISANMIKPLEQRSWSRLTLAISQRQKPLERLSLFYFVVQGSSPSFIEHETGKAG</sequence>